<dbReference type="AlphaFoldDB" id="A0A238YQV3"/>
<evidence type="ECO:0000256" key="1">
    <source>
        <dbReference type="ARBA" id="ARBA00004141"/>
    </source>
</evidence>
<comment type="subcellular location">
    <subcellularLocation>
        <location evidence="1">Membrane</location>
        <topology evidence="1">Multi-pass membrane protein</topology>
    </subcellularLocation>
</comment>
<feature type="domain" description="Integral membrane bound transporter" evidence="6">
    <location>
        <begin position="285"/>
        <end position="411"/>
    </location>
</feature>
<proteinExistence type="predicted"/>
<feature type="transmembrane region" description="Helical" evidence="5">
    <location>
        <begin position="271"/>
        <end position="291"/>
    </location>
</feature>
<dbReference type="EMBL" id="FZNO01000021">
    <property type="protein sequence ID" value="SNR73071.1"/>
    <property type="molecule type" value="Genomic_DNA"/>
</dbReference>
<evidence type="ECO:0000256" key="5">
    <source>
        <dbReference type="SAM" id="Phobius"/>
    </source>
</evidence>
<organism evidence="7 8">
    <name type="scientific">Blastococcus mobilis</name>
    <dbReference type="NCBI Taxonomy" id="1938746"/>
    <lineage>
        <taxon>Bacteria</taxon>
        <taxon>Bacillati</taxon>
        <taxon>Actinomycetota</taxon>
        <taxon>Actinomycetes</taxon>
        <taxon>Geodermatophilales</taxon>
        <taxon>Geodermatophilaceae</taxon>
        <taxon>Blastococcus</taxon>
    </lineage>
</organism>
<evidence type="ECO:0000313" key="8">
    <source>
        <dbReference type="Proteomes" id="UP000198403"/>
    </source>
</evidence>
<evidence type="ECO:0000256" key="4">
    <source>
        <dbReference type="ARBA" id="ARBA00023136"/>
    </source>
</evidence>
<dbReference type="Pfam" id="PF13515">
    <property type="entry name" value="FUSC_2"/>
    <property type="match status" value="1"/>
</dbReference>
<reference evidence="7 8" key="1">
    <citation type="submission" date="2017-06" db="EMBL/GenBank/DDBJ databases">
        <authorList>
            <person name="Kim H.J."/>
            <person name="Triplett B.A."/>
        </authorList>
    </citation>
    <scope>NUCLEOTIDE SEQUENCE [LARGE SCALE GENOMIC DNA]</scope>
    <source>
        <strain evidence="7 8">DSM 44272</strain>
    </source>
</reference>
<keyword evidence="4 5" id="KW-0472">Membrane</keyword>
<protein>
    <submittedName>
        <fullName evidence="7">Fusaric acid resistance protein-like</fullName>
    </submittedName>
</protein>
<keyword evidence="2 5" id="KW-0812">Transmembrane</keyword>
<evidence type="ECO:0000256" key="3">
    <source>
        <dbReference type="ARBA" id="ARBA00022989"/>
    </source>
</evidence>
<feature type="transmembrane region" description="Helical" evidence="5">
    <location>
        <begin position="397"/>
        <end position="416"/>
    </location>
</feature>
<keyword evidence="8" id="KW-1185">Reference proteome</keyword>
<dbReference type="Proteomes" id="UP000198403">
    <property type="component" value="Unassembled WGS sequence"/>
</dbReference>
<evidence type="ECO:0000313" key="7">
    <source>
        <dbReference type="EMBL" id="SNR73071.1"/>
    </source>
</evidence>
<evidence type="ECO:0000259" key="6">
    <source>
        <dbReference type="Pfam" id="PF13515"/>
    </source>
</evidence>
<dbReference type="GO" id="GO:0016020">
    <property type="term" value="C:membrane"/>
    <property type="evidence" value="ECO:0007669"/>
    <property type="project" value="UniProtKB-SubCell"/>
</dbReference>
<name>A0A238YQV3_9ACTN</name>
<feature type="transmembrane region" description="Helical" evidence="5">
    <location>
        <begin position="156"/>
        <end position="175"/>
    </location>
</feature>
<evidence type="ECO:0000256" key="2">
    <source>
        <dbReference type="ARBA" id="ARBA00022692"/>
    </source>
</evidence>
<accession>A0A238YQV3</accession>
<feature type="transmembrane region" description="Helical" evidence="5">
    <location>
        <begin position="367"/>
        <end position="385"/>
    </location>
</feature>
<feature type="transmembrane region" description="Helical" evidence="5">
    <location>
        <begin position="107"/>
        <end position="127"/>
    </location>
</feature>
<keyword evidence="3 5" id="KW-1133">Transmembrane helix</keyword>
<dbReference type="InterPro" id="IPR049453">
    <property type="entry name" value="Memb_transporter_dom"/>
</dbReference>
<feature type="transmembrane region" description="Helical" evidence="5">
    <location>
        <begin position="82"/>
        <end position="101"/>
    </location>
</feature>
<gene>
    <name evidence="7" type="ORF">SAMN06272737_12194</name>
</gene>
<sequence length="521" mass="53700">MEPVPALTSPARRAWRHLLGQPLPTPSALWQGGGRRGVTAAACAVLPLIVGVSAGEPGLGAAGALGAFTAIYGHALPYRRRAVVVAGVALAMTVAAWLGALTGPHPVVLALVCGGLAAVATVATAVWRIGAPGPAGFVIVCGGSSALGTAPGEHALAAGAAAALAWVGCMLPWLWDRTGPERRAVEQAERAVGALVAGTAVQPVVVARDVRLADTAMTDAGRRDGDLRDRLRLIEQRFFEALPTDPDVLPRPAVVDPTVPPPTPRWWHRPWVVTAARTGIGVAAAGLAAAAVGLHNTYWAATSAAAVLAGIDARQAGSRALHRAFGTVLGVLLAGAIIWADPPVAVSILLVGLMQLTVELLIAHRYWMAVSLITPLVLTLVHMALPQRSVGELVVERLSETGIGIVVALAVGLALFRRSGSRRLPAAVRATAAAALALTAEPGRADVERHLHDALVALSDIALVARAELSPAPATAAWLHQARHVADLGWALLGARARGEDDLTAALTRRIREELAHPSAG</sequence>